<proteinExistence type="predicted"/>
<keyword evidence="1" id="KW-0812">Transmembrane</keyword>
<organism evidence="2">
    <name type="scientific">Chondria sp.</name>
    <name type="common">in: red algae</name>
    <dbReference type="NCBI Taxonomy" id="1982705"/>
    <lineage>
        <taxon>Eukaryota</taxon>
        <taxon>Rhodophyta</taxon>
        <taxon>Florideophyceae</taxon>
        <taxon>Rhodymeniophycidae</taxon>
        <taxon>Ceramiales</taxon>
        <taxon>Rhodomelaceae</taxon>
        <taxon>Chondrieae</taxon>
        <taxon>Chondria</taxon>
    </lineage>
</organism>
<gene>
    <name evidence="2" type="primary">orf35b</name>
</gene>
<keyword evidence="2" id="KW-0934">Plastid</keyword>
<feature type="transmembrane region" description="Helical" evidence="1">
    <location>
        <begin position="6"/>
        <end position="27"/>
    </location>
</feature>
<evidence type="ECO:0000256" key="1">
    <source>
        <dbReference type="SAM" id="Phobius"/>
    </source>
</evidence>
<keyword evidence="1" id="KW-0472">Membrane</keyword>
<geneLocation type="chloroplast" evidence="2"/>
<keyword evidence="2" id="KW-0150">Chloroplast</keyword>
<sequence>MKSINIILLLLPVIYYYKINLVEMMLYRRTIFLVL</sequence>
<name>A0A1Z1MDW7_9FLOR</name>
<evidence type="ECO:0000313" key="2">
    <source>
        <dbReference type="EMBL" id="ARW64258.1"/>
    </source>
</evidence>
<reference evidence="2" key="1">
    <citation type="journal article" date="2017" name="J. Phycol.">
        <title>Analysis of chloroplast genomes and a supermatrix inform reclassification of the Rhodomelaceae (Rhodophyta).</title>
        <authorList>
            <person name="Diaz-Tapia P."/>
            <person name="Maggs C.A."/>
            <person name="West J.A."/>
            <person name="Verbruggen H."/>
        </authorList>
    </citation>
    <scope>NUCLEOTIDE SEQUENCE</scope>
    <source>
        <strain evidence="2">PD745</strain>
    </source>
</reference>
<keyword evidence="1" id="KW-1133">Transmembrane helix</keyword>
<accession>A0A1Z1MDW7</accession>
<protein>
    <submittedName>
        <fullName evidence="2">Uncharacterized protein</fullName>
    </submittedName>
</protein>
<dbReference type="AlphaFoldDB" id="A0A1Z1MDW7"/>
<dbReference type="EMBL" id="MF101431">
    <property type="protein sequence ID" value="ARW64258.1"/>
    <property type="molecule type" value="Genomic_DNA"/>
</dbReference>